<name>X0WH91_9ZZZZ</name>
<accession>X0WH91</accession>
<sequence length="184" mass="21820">TIPEEYKQDLGKRRDVIYQTCMPKNTLGTLMPIDELEEDVKWICCAFPDNKHKQKIKDFIEYVDGRINIHIINQKKWTRWTKWLSDSSAGSSVVTRGIPQTGTAAIFDLLQYSIKEMYVTGMTFFQKRATDRSVYYPGYFPSEKRPNLKYTKHHFRQEFKCFRSLCEKDKRIKCDKILSKLISR</sequence>
<evidence type="ECO:0000313" key="1">
    <source>
        <dbReference type="EMBL" id="GAG30329.1"/>
    </source>
</evidence>
<dbReference type="Gene3D" id="3.90.1480.20">
    <property type="entry name" value="Glycosyl transferase family 29"/>
    <property type="match status" value="1"/>
</dbReference>
<reference evidence="1" key="1">
    <citation type="journal article" date="2014" name="Front. Microbiol.">
        <title>High frequency of phylogenetically diverse reductive dehalogenase-homologous genes in deep subseafloor sedimentary metagenomes.</title>
        <authorList>
            <person name="Kawai M."/>
            <person name="Futagami T."/>
            <person name="Toyoda A."/>
            <person name="Takaki Y."/>
            <person name="Nishi S."/>
            <person name="Hori S."/>
            <person name="Arai W."/>
            <person name="Tsubouchi T."/>
            <person name="Morono Y."/>
            <person name="Uchiyama I."/>
            <person name="Ito T."/>
            <person name="Fujiyama A."/>
            <person name="Inagaki F."/>
            <person name="Takami H."/>
        </authorList>
    </citation>
    <scope>NUCLEOTIDE SEQUENCE</scope>
    <source>
        <strain evidence="1">Expedition CK06-06</strain>
    </source>
</reference>
<comment type="caution">
    <text evidence="1">The sequence shown here is derived from an EMBL/GenBank/DDBJ whole genome shotgun (WGS) entry which is preliminary data.</text>
</comment>
<feature type="non-terminal residue" evidence="1">
    <location>
        <position position="1"/>
    </location>
</feature>
<dbReference type="InterPro" id="IPR038578">
    <property type="entry name" value="GT29-like_sf"/>
</dbReference>
<proteinExistence type="predicted"/>
<dbReference type="EMBL" id="BARS01041257">
    <property type="protein sequence ID" value="GAG30329.1"/>
    <property type="molecule type" value="Genomic_DNA"/>
</dbReference>
<gene>
    <name evidence="1" type="ORF">S01H1_62775</name>
</gene>
<dbReference type="AlphaFoldDB" id="X0WH91"/>
<organism evidence="1">
    <name type="scientific">marine sediment metagenome</name>
    <dbReference type="NCBI Taxonomy" id="412755"/>
    <lineage>
        <taxon>unclassified sequences</taxon>
        <taxon>metagenomes</taxon>
        <taxon>ecological metagenomes</taxon>
    </lineage>
</organism>
<protein>
    <submittedName>
        <fullName evidence="1">Uncharacterized protein</fullName>
    </submittedName>
</protein>